<keyword evidence="3" id="KW-1185">Reference proteome</keyword>
<feature type="transmembrane region" description="Helical" evidence="1">
    <location>
        <begin position="105"/>
        <end position="125"/>
    </location>
</feature>
<reference evidence="2 3" key="1">
    <citation type="submission" date="2017-01" db="EMBL/GenBank/DDBJ databases">
        <title>Trade-off between light-utilization and light-protection in marine flavobacteria.</title>
        <authorList>
            <person name="Kumagai Y."/>
            <person name="Yoshizawa S."/>
            <person name="Kogure K."/>
            <person name="Iwasaki W."/>
        </authorList>
    </citation>
    <scope>NUCLEOTIDE SEQUENCE [LARGE SCALE GENOMIC DNA]</scope>
    <source>
        <strain evidence="2 3">KCTC 32109</strain>
    </source>
</reference>
<feature type="transmembrane region" description="Helical" evidence="1">
    <location>
        <begin position="131"/>
        <end position="150"/>
    </location>
</feature>
<dbReference type="EMBL" id="MTPW01000001">
    <property type="protein sequence ID" value="PQJ32045.1"/>
    <property type="molecule type" value="Genomic_DNA"/>
</dbReference>
<protein>
    <submittedName>
        <fullName evidence="2">Uncharacterized protein</fullName>
    </submittedName>
</protein>
<feature type="transmembrane region" description="Helical" evidence="1">
    <location>
        <begin position="44"/>
        <end position="68"/>
    </location>
</feature>
<proteinExistence type="predicted"/>
<comment type="caution">
    <text evidence="2">The sequence shown here is derived from an EMBL/GenBank/DDBJ whole genome shotgun (WGS) entry which is preliminary data.</text>
</comment>
<keyword evidence="1" id="KW-1133">Transmembrane helix</keyword>
<evidence type="ECO:0000313" key="3">
    <source>
        <dbReference type="Proteomes" id="UP000239747"/>
    </source>
</evidence>
<dbReference type="RefSeq" id="WP_105071141.1">
    <property type="nucleotide sequence ID" value="NZ_MTPW01000001.1"/>
</dbReference>
<keyword evidence="1" id="KW-0472">Membrane</keyword>
<feature type="transmembrane region" description="Helical" evidence="1">
    <location>
        <begin position="20"/>
        <end position="38"/>
    </location>
</feature>
<sequence length="166" mass="18771">MDILKLATEWAKSEVFSTRFFIIFGLLFISASIGFWQLGKTDLAKSYILPTLVAGIMLSIIGLGLFYTNKSRIVEFKKAYYENAIVFKKSELERIDKTLKEYNTIVFKAIPIIIIAAALIIIFINSATWRAISITTIAMLIVILLIDGTAHSRIENYRQQLLVSSI</sequence>
<dbReference type="AlphaFoldDB" id="A0A2S7UAU0"/>
<name>A0A2S7UAU0_9FLAO</name>
<gene>
    <name evidence="2" type="ORF">BST92_08945</name>
</gene>
<dbReference type="OrthoDB" id="7868084at2"/>
<dbReference type="Proteomes" id="UP000239747">
    <property type="component" value="Unassembled WGS sequence"/>
</dbReference>
<accession>A0A2S7UAU0</accession>
<organism evidence="2 3">
    <name type="scientific">Nonlabens arenilitoris</name>
    <dbReference type="NCBI Taxonomy" id="1217969"/>
    <lineage>
        <taxon>Bacteria</taxon>
        <taxon>Pseudomonadati</taxon>
        <taxon>Bacteroidota</taxon>
        <taxon>Flavobacteriia</taxon>
        <taxon>Flavobacteriales</taxon>
        <taxon>Flavobacteriaceae</taxon>
        <taxon>Nonlabens</taxon>
    </lineage>
</organism>
<keyword evidence="1" id="KW-0812">Transmembrane</keyword>
<evidence type="ECO:0000313" key="2">
    <source>
        <dbReference type="EMBL" id="PQJ32045.1"/>
    </source>
</evidence>
<evidence type="ECO:0000256" key="1">
    <source>
        <dbReference type="SAM" id="Phobius"/>
    </source>
</evidence>